<accession>A0A235ERA3</accession>
<reference evidence="2 3" key="1">
    <citation type="submission" date="2017-07" db="EMBL/GenBank/DDBJ databases">
        <title>Acidovorax KNDSW TSA 6 genome sequence and assembly.</title>
        <authorList>
            <person name="Mayilraj S."/>
        </authorList>
    </citation>
    <scope>NUCLEOTIDE SEQUENCE [LARGE SCALE GENOMIC DNA]</scope>
    <source>
        <strain evidence="2 3">KNDSW-TSA6</strain>
    </source>
</reference>
<dbReference type="Proteomes" id="UP000215441">
    <property type="component" value="Unassembled WGS sequence"/>
</dbReference>
<dbReference type="RefSeq" id="WP_094287808.1">
    <property type="nucleotide sequence ID" value="NZ_NOIG01000004.1"/>
</dbReference>
<protein>
    <recommendedName>
        <fullName evidence="4">Lipoprotein</fullName>
    </recommendedName>
</protein>
<feature type="chain" id="PRO_5013325678" description="Lipoprotein" evidence="1">
    <location>
        <begin position="26"/>
        <end position="229"/>
    </location>
</feature>
<comment type="caution">
    <text evidence="2">The sequence shown here is derived from an EMBL/GenBank/DDBJ whole genome shotgun (WGS) entry which is preliminary data.</text>
</comment>
<dbReference type="PROSITE" id="PS51257">
    <property type="entry name" value="PROKAR_LIPOPROTEIN"/>
    <property type="match status" value="1"/>
</dbReference>
<evidence type="ECO:0000313" key="2">
    <source>
        <dbReference type="EMBL" id="OYD51576.1"/>
    </source>
</evidence>
<keyword evidence="1" id="KW-0732">Signal</keyword>
<gene>
    <name evidence="2" type="ORF">CBY09_07210</name>
</gene>
<dbReference type="EMBL" id="NOIG01000004">
    <property type="protein sequence ID" value="OYD51576.1"/>
    <property type="molecule type" value="Genomic_DNA"/>
</dbReference>
<organism evidence="2 3">
    <name type="scientific">Acidovorax kalamii</name>
    <dbReference type="NCBI Taxonomy" id="2004485"/>
    <lineage>
        <taxon>Bacteria</taxon>
        <taxon>Pseudomonadati</taxon>
        <taxon>Pseudomonadota</taxon>
        <taxon>Betaproteobacteria</taxon>
        <taxon>Burkholderiales</taxon>
        <taxon>Comamonadaceae</taxon>
        <taxon>Acidovorax</taxon>
    </lineage>
</organism>
<name>A0A235ERA3_9BURK</name>
<dbReference type="AlphaFoldDB" id="A0A235ERA3"/>
<feature type="signal peptide" evidence="1">
    <location>
        <begin position="1"/>
        <end position="25"/>
    </location>
</feature>
<sequence length="229" mass="24174">MKRYAIPRLRVQGRLAAVGCALLLAACSSKPPVPDWQMNAQGAATKATEAYLSGNARVEQLEWDRARAEVARTGRADLLARLELMRCAAQVASLVVTPCDRFEALRPDASAPEQAYADYLAGRVSPQQAPLLPEAQRKVAASGEAATLAGIEDPLSRLVAAGVLFQAGRASPAVIAAATDTASAQGWRRPLLAWLLLQVQRAEAAGDAEAAAALRRRVGIVEQGATKAK</sequence>
<evidence type="ECO:0008006" key="4">
    <source>
        <dbReference type="Google" id="ProtNLM"/>
    </source>
</evidence>
<dbReference type="OrthoDB" id="8562564at2"/>
<evidence type="ECO:0000313" key="3">
    <source>
        <dbReference type="Proteomes" id="UP000215441"/>
    </source>
</evidence>
<evidence type="ECO:0000256" key="1">
    <source>
        <dbReference type="SAM" id="SignalP"/>
    </source>
</evidence>
<keyword evidence="3" id="KW-1185">Reference proteome</keyword>
<proteinExistence type="predicted"/>